<dbReference type="EMBL" id="AEUV02000002">
    <property type="protein sequence ID" value="EHI75078.1"/>
    <property type="molecule type" value="Genomic_DNA"/>
</dbReference>
<feature type="transmembrane region" description="Helical" evidence="1">
    <location>
        <begin position="72"/>
        <end position="91"/>
    </location>
</feature>
<keyword evidence="3" id="KW-1185">Reference proteome</keyword>
<feature type="transmembrane region" description="Helical" evidence="1">
    <location>
        <begin position="184"/>
        <end position="207"/>
    </location>
</feature>
<proteinExistence type="predicted"/>
<name>G5JSG1_STRCG</name>
<feature type="transmembrane region" description="Helical" evidence="1">
    <location>
        <begin position="103"/>
        <end position="122"/>
    </location>
</feature>
<organism evidence="2 3">
    <name type="scientific">Streptococcus criceti HS-6</name>
    <dbReference type="NCBI Taxonomy" id="873449"/>
    <lineage>
        <taxon>Bacteria</taxon>
        <taxon>Bacillati</taxon>
        <taxon>Bacillota</taxon>
        <taxon>Bacilli</taxon>
        <taxon>Lactobacillales</taxon>
        <taxon>Streptococcaceae</taxon>
        <taxon>Streptococcus</taxon>
    </lineage>
</organism>
<dbReference type="RefSeq" id="WP_004229105.1">
    <property type="nucleotide sequence ID" value="NZ_AEUV02000002.1"/>
</dbReference>
<protein>
    <submittedName>
        <fullName evidence="2">Membrane protein</fullName>
    </submittedName>
</protein>
<evidence type="ECO:0000313" key="2">
    <source>
        <dbReference type="EMBL" id="EHI75078.1"/>
    </source>
</evidence>
<dbReference type="AlphaFoldDB" id="G5JSG1"/>
<dbReference type="STRING" id="873449.STRCR_2160"/>
<evidence type="ECO:0000313" key="3">
    <source>
        <dbReference type="Proteomes" id="UP000004322"/>
    </source>
</evidence>
<keyword evidence="1" id="KW-0472">Membrane</keyword>
<reference evidence="2" key="1">
    <citation type="submission" date="2011-07" db="EMBL/GenBank/DDBJ databases">
        <authorList>
            <person name="Stanhope M.J."/>
            <person name="Durkin A.S."/>
            <person name="Hostetler J."/>
            <person name="Kim M."/>
            <person name="Radune D."/>
            <person name="Singh I."/>
            <person name="Town C.D."/>
        </authorList>
    </citation>
    <scope>NUCLEOTIDE SEQUENCE [LARGE SCALE GENOMIC DNA]</scope>
    <source>
        <strain evidence="2">HS-6</strain>
    </source>
</reference>
<sequence>MIFGLIFICLVLYIVSRLVNGFRLIDIFVILGFIYFLWREWTQYEWNFKNLTDLIPIVFLIIYAMRDTLWGIRVIGLSIPIIQQVVLKYIETKNKLQNRYQDYLYEISEIVLVLTIFIGFGIQNFLKLPYVELSNQSLIEIFGFEFAIFSLYGIYAAFLQFLTENDKSYYLGISKARFMLDKSIWPRFTRTTSFHILLALIVFIPIIDKIEYFDSIQELPYLWQTCYIVITMIYLNLLKLNLNIAYRIFRLNAEKIKRENNKEENKRRITEIYGLEKQISIDVQRFFTDEFWKVYEHQGDYVRDYISIRLSERLRLINDSEIDELVFTIFAREPFENYNLANRIFEYIEKNKKKDFVKFFQFYKEFCKNKWNTLKNYQESISPSTWRFLIEQDIRIFEKLIETDKTLDTLKIEYPEEIKQMPFLRDEKIREFLFNLLINKEGIDLDKVLKSVSEEIREFHGKTTNQFFEYTYDFLKFRLVTILDKYENGNVDLSLPKFQRLSDYNVFQNSERNDYENSMLYSKICFNYLDRGRIEDFSQSKIKKFDNDEQRKHKIKAQKIKDLISSLNEEYRLAFMLYQLFYTDRIQWDDNLEFYDTEIKKIMNYDEQYHDYLFDQAKKIIVSETDIDHRITEMFLDKLWKTRNETIKDFSWFDQFGEQHLMSDFKIMYIQWLLSRKEDSYPKSRFNIERDFPIKVCKSLVGKIKGNGEMSVKDLNLKWRIRCKEERLGYFCREYLILTDKLDSIFEKYRSYGKKNNIQVSVEYLLHSGKVNLSDVIDSISVSSLLHLEWILKWNYNHYTRESNYTSRTFFDTMTSNSCYYWSGGEGILEFYIVKIIDNFYYNLYQDREFMDGFKRHLESQLNSLNKTIEEYVESIGEKVTGIDNISILQKEQIISKLNDILFYQDKQLESKVRKNIGINGGFIS</sequence>
<comment type="caution">
    <text evidence="2">The sequence shown here is derived from an EMBL/GenBank/DDBJ whole genome shotgun (WGS) entry which is preliminary data.</text>
</comment>
<evidence type="ECO:0000256" key="1">
    <source>
        <dbReference type="SAM" id="Phobius"/>
    </source>
</evidence>
<accession>G5JSG1</accession>
<keyword evidence="1" id="KW-0812">Transmembrane</keyword>
<feature type="transmembrane region" description="Helical" evidence="1">
    <location>
        <begin position="142"/>
        <end position="163"/>
    </location>
</feature>
<feature type="transmembrane region" description="Helical" evidence="1">
    <location>
        <begin position="20"/>
        <end position="38"/>
    </location>
</feature>
<gene>
    <name evidence="2" type="ORF">STRCR_2160</name>
</gene>
<keyword evidence="1" id="KW-1133">Transmembrane helix</keyword>
<dbReference type="Proteomes" id="UP000004322">
    <property type="component" value="Unassembled WGS sequence"/>
</dbReference>
<feature type="transmembrane region" description="Helical" evidence="1">
    <location>
        <begin position="50"/>
        <end position="66"/>
    </location>
</feature>